<sequence length="204" mass="23332">MSRQIWCVANGENPDFPSNLSRPRRESGRTSARASSTVCFGHHRRPRRLRRLDCERAAPRPSRTHCIARTQMQLYRCSASSPIVWQRCALCSVLLLHRNNRIESHADQGRVRRLQRRSGSSSSSHVRPQAQQVATPLGLRQRRSLQSRQPRVLEQLRLGRRHHQAGQVVQVLQGHLRLAQEQPSNARPSPSKSSAITRENIKLD</sequence>
<feature type="compositionally biased region" description="Polar residues" evidence="1">
    <location>
        <begin position="29"/>
        <end position="38"/>
    </location>
</feature>
<evidence type="ECO:0000256" key="1">
    <source>
        <dbReference type="SAM" id="MobiDB-lite"/>
    </source>
</evidence>
<gene>
    <name evidence="2" type="ORF">TKK_019003</name>
</gene>
<protein>
    <submittedName>
        <fullName evidence="2">Uncharacterized protein</fullName>
    </submittedName>
</protein>
<feature type="compositionally biased region" description="Polar residues" evidence="1">
    <location>
        <begin position="181"/>
        <end position="197"/>
    </location>
</feature>
<dbReference type="AlphaFoldDB" id="A0ABD2VXS0"/>
<comment type="caution">
    <text evidence="2">The sequence shown here is derived from an EMBL/GenBank/DDBJ whole genome shotgun (WGS) entry which is preliminary data.</text>
</comment>
<feature type="compositionally biased region" description="Low complexity" evidence="1">
    <location>
        <begin position="117"/>
        <end position="127"/>
    </location>
</feature>
<keyword evidence="3" id="KW-1185">Reference proteome</keyword>
<feature type="region of interest" description="Disordered" evidence="1">
    <location>
        <begin position="180"/>
        <end position="204"/>
    </location>
</feature>
<reference evidence="2 3" key="1">
    <citation type="journal article" date="2024" name="bioRxiv">
        <title>A reference genome for Trichogramma kaykai: A tiny desert-dwelling parasitoid wasp with competing sex-ratio distorters.</title>
        <authorList>
            <person name="Culotta J."/>
            <person name="Lindsey A.R."/>
        </authorList>
    </citation>
    <scope>NUCLEOTIDE SEQUENCE [LARGE SCALE GENOMIC DNA]</scope>
    <source>
        <strain evidence="2 3">KSX58</strain>
    </source>
</reference>
<evidence type="ECO:0000313" key="2">
    <source>
        <dbReference type="EMBL" id="KAL3385438.1"/>
    </source>
</evidence>
<name>A0ABD2VXS0_9HYME</name>
<feature type="region of interest" description="Disordered" evidence="1">
    <location>
        <begin position="17"/>
        <end position="40"/>
    </location>
</feature>
<organism evidence="2 3">
    <name type="scientific">Trichogramma kaykai</name>
    <dbReference type="NCBI Taxonomy" id="54128"/>
    <lineage>
        <taxon>Eukaryota</taxon>
        <taxon>Metazoa</taxon>
        <taxon>Ecdysozoa</taxon>
        <taxon>Arthropoda</taxon>
        <taxon>Hexapoda</taxon>
        <taxon>Insecta</taxon>
        <taxon>Pterygota</taxon>
        <taxon>Neoptera</taxon>
        <taxon>Endopterygota</taxon>
        <taxon>Hymenoptera</taxon>
        <taxon>Apocrita</taxon>
        <taxon>Proctotrupomorpha</taxon>
        <taxon>Chalcidoidea</taxon>
        <taxon>Trichogrammatidae</taxon>
        <taxon>Trichogramma</taxon>
    </lineage>
</organism>
<dbReference type="Proteomes" id="UP001627154">
    <property type="component" value="Unassembled WGS sequence"/>
</dbReference>
<evidence type="ECO:0000313" key="3">
    <source>
        <dbReference type="Proteomes" id="UP001627154"/>
    </source>
</evidence>
<feature type="region of interest" description="Disordered" evidence="1">
    <location>
        <begin position="107"/>
        <end position="148"/>
    </location>
</feature>
<accession>A0ABD2VXS0</accession>
<dbReference type="EMBL" id="JBJJXI010000157">
    <property type="protein sequence ID" value="KAL3385438.1"/>
    <property type="molecule type" value="Genomic_DNA"/>
</dbReference>
<proteinExistence type="predicted"/>